<accession>A0AA41V0X1</accession>
<evidence type="ECO:0000313" key="2">
    <source>
        <dbReference type="EMBL" id="MCL7027424.1"/>
    </source>
</evidence>
<keyword evidence="1" id="KW-0732">Signal</keyword>
<keyword evidence="4" id="KW-1185">Reference proteome</keyword>
<protein>
    <submittedName>
        <fullName evidence="2">Uncharacterized protein</fullName>
    </submittedName>
</protein>
<feature type="chain" id="PRO_5041630280" evidence="1">
    <location>
        <begin position="24"/>
        <end position="77"/>
    </location>
</feature>
<feature type="signal peptide" evidence="1">
    <location>
        <begin position="1"/>
        <end position="23"/>
    </location>
</feature>
<evidence type="ECO:0000256" key="1">
    <source>
        <dbReference type="SAM" id="SignalP"/>
    </source>
</evidence>
<dbReference type="AlphaFoldDB" id="A0AA41V0X1"/>
<name>A0AA41V0X1_PAPNU</name>
<evidence type="ECO:0000313" key="3">
    <source>
        <dbReference type="EMBL" id="MCL7037874.1"/>
    </source>
</evidence>
<comment type="caution">
    <text evidence="2">The sequence shown here is derived from an EMBL/GenBank/DDBJ whole genome shotgun (WGS) entry which is preliminary data.</text>
</comment>
<dbReference type="EMBL" id="JAJJMA010184232">
    <property type="protein sequence ID" value="MCL7037874.1"/>
    <property type="molecule type" value="Genomic_DNA"/>
</dbReference>
<organism evidence="2 4">
    <name type="scientific">Papaver nudicaule</name>
    <name type="common">Iceland poppy</name>
    <dbReference type="NCBI Taxonomy" id="74823"/>
    <lineage>
        <taxon>Eukaryota</taxon>
        <taxon>Viridiplantae</taxon>
        <taxon>Streptophyta</taxon>
        <taxon>Embryophyta</taxon>
        <taxon>Tracheophyta</taxon>
        <taxon>Spermatophyta</taxon>
        <taxon>Magnoliopsida</taxon>
        <taxon>Ranunculales</taxon>
        <taxon>Papaveraceae</taxon>
        <taxon>Papaveroideae</taxon>
        <taxon>Papaver</taxon>
    </lineage>
</organism>
<feature type="non-terminal residue" evidence="2">
    <location>
        <position position="77"/>
    </location>
</feature>
<dbReference type="EMBL" id="JAJJMA010068058">
    <property type="protein sequence ID" value="MCL7027424.1"/>
    <property type="molecule type" value="Genomic_DNA"/>
</dbReference>
<evidence type="ECO:0000313" key="4">
    <source>
        <dbReference type="Proteomes" id="UP001177140"/>
    </source>
</evidence>
<reference evidence="2" key="1">
    <citation type="submission" date="2022-03" db="EMBL/GenBank/DDBJ databases">
        <title>A functionally conserved STORR gene fusion in Papaver species that diverged 16.8 million years ago.</title>
        <authorList>
            <person name="Catania T."/>
        </authorList>
    </citation>
    <scope>NUCLEOTIDE SEQUENCE</scope>
    <source>
        <strain evidence="2">S-191538</strain>
    </source>
</reference>
<sequence>MVNFCLLLLVFCDSGCWLSNSLGLEAAVEAATEFLNKAVKPVMVAGPNQLMLSRLCKELKPITIIAPMARTLATSSL</sequence>
<proteinExistence type="predicted"/>
<dbReference type="Proteomes" id="UP001177140">
    <property type="component" value="Unassembled WGS sequence"/>
</dbReference>
<gene>
    <name evidence="2" type="ORF">MKW94_003757</name>
    <name evidence="3" type="ORF">MKW94_026259</name>
</gene>